<accession>A0A5C3QHU7</accession>
<organism evidence="3 4">
    <name type="scientific">Pterulicium gracile</name>
    <dbReference type="NCBI Taxonomy" id="1884261"/>
    <lineage>
        <taxon>Eukaryota</taxon>
        <taxon>Fungi</taxon>
        <taxon>Dikarya</taxon>
        <taxon>Basidiomycota</taxon>
        <taxon>Agaricomycotina</taxon>
        <taxon>Agaricomycetes</taxon>
        <taxon>Agaricomycetidae</taxon>
        <taxon>Agaricales</taxon>
        <taxon>Pleurotineae</taxon>
        <taxon>Pterulaceae</taxon>
        <taxon>Pterulicium</taxon>
    </lineage>
</organism>
<feature type="transmembrane region" description="Helical" evidence="1">
    <location>
        <begin position="134"/>
        <end position="154"/>
    </location>
</feature>
<dbReference type="OrthoDB" id="3267855at2759"/>
<feature type="transmembrane region" description="Helical" evidence="1">
    <location>
        <begin position="277"/>
        <end position="296"/>
    </location>
</feature>
<proteinExistence type="predicted"/>
<protein>
    <recommendedName>
        <fullName evidence="2">DUF6533 domain-containing protein</fullName>
    </recommendedName>
</protein>
<sequence>MCGCLDLPGASVYILGCWEREAGSSQRFFLLPLPSSSWFSFTVRPHEALIVLARMSTPHEWADGKFIQFCIQFAALSVLYYDYILTFRDEFNLVWRAKFRLSTLLYICCRYALVANLLYTLNIAGKLNHGCDQWYRTISALSLLGRTAVIISFTARAYAVYRGNKIVLAIVGSLGLCTSILGILHVPHVRCVGPPADPMYNTLLGIMMVVFETVTTALTTWKCVTVMQGRFRDGSNHKMLHYVVFQQGICYFCVVTLLTLASIVLNFEAPRGSFLQRLLNAFVLPFSCLFTARLILHLRAWEVKTTKGKYSSGAETVISERSVIEFSNGLNGDGRGTMLTTLMPEFNEDTNVMYEIWEQEQDKGIWRDTRRRIR</sequence>
<keyword evidence="1" id="KW-0812">Transmembrane</keyword>
<gene>
    <name evidence="3" type="ORF">BDV98DRAFT_531661</name>
</gene>
<keyword evidence="4" id="KW-1185">Reference proteome</keyword>
<feature type="transmembrane region" description="Helical" evidence="1">
    <location>
        <begin position="66"/>
        <end position="83"/>
    </location>
</feature>
<feature type="transmembrane region" description="Helical" evidence="1">
    <location>
        <begin position="166"/>
        <end position="187"/>
    </location>
</feature>
<evidence type="ECO:0000259" key="2">
    <source>
        <dbReference type="Pfam" id="PF20151"/>
    </source>
</evidence>
<keyword evidence="1" id="KW-0472">Membrane</keyword>
<dbReference type="AlphaFoldDB" id="A0A5C3QHU7"/>
<keyword evidence="1" id="KW-1133">Transmembrane helix</keyword>
<feature type="transmembrane region" description="Helical" evidence="1">
    <location>
        <begin position="104"/>
        <end position="122"/>
    </location>
</feature>
<evidence type="ECO:0000313" key="3">
    <source>
        <dbReference type="EMBL" id="TFL00071.1"/>
    </source>
</evidence>
<feature type="transmembrane region" description="Helical" evidence="1">
    <location>
        <begin position="242"/>
        <end position="265"/>
    </location>
</feature>
<dbReference type="Proteomes" id="UP000305067">
    <property type="component" value="Unassembled WGS sequence"/>
</dbReference>
<dbReference type="EMBL" id="ML178830">
    <property type="protein sequence ID" value="TFL00071.1"/>
    <property type="molecule type" value="Genomic_DNA"/>
</dbReference>
<feature type="domain" description="DUF6533" evidence="2">
    <location>
        <begin position="70"/>
        <end position="112"/>
    </location>
</feature>
<reference evidence="3 4" key="1">
    <citation type="journal article" date="2019" name="Nat. Ecol. Evol.">
        <title>Megaphylogeny resolves global patterns of mushroom evolution.</title>
        <authorList>
            <person name="Varga T."/>
            <person name="Krizsan K."/>
            <person name="Foldi C."/>
            <person name="Dima B."/>
            <person name="Sanchez-Garcia M."/>
            <person name="Sanchez-Ramirez S."/>
            <person name="Szollosi G.J."/>
            <person name="Szarkandi J.G."/>
            <person name="Papp V."/>
            <person name="Albert L."/>
            <person name="Andreopoulos W."/>
            <person name="Angelini C."/>
            <person name="Antonin V."/>
            <person name="Barry K.W."/>
            <person name="Bougher N.L."/>
            <person name="Buchanan P."/>
            <person name="Buyck B."/>
            <person name="Bense V."/>
            <person name="Catcheside P."/>
            <person name="Chovatia M."/>
            <person name="Cooper J."/>
            <person name="Damon W."/>
            <person name="Desjardin D."/>
            <person name="Finy P."/>
            <person name="Geml J."/>
            <person name="Haridas S."/>
            <person name="Hughes K."/>
            <person name="Justo A."/>
            <person name="Karasinski D."/>
            <person name="Kautmanova I."/>
            <person name="Kiss B."/>
            <person name="Kocsube S."/>
            <person name="Kotiranta H."/>
            <person name="LaButti K.M."/>
            <person name="Lechner B.E."/>
            <person name="Liimatainen K."/>
            <person name="Lipzen A."/>
            <person name="Lukacs Z."/>
            <person name="Mihaltcheva S."/>
            <person name="Morgado L.N."/>
            <person name="Niskanen T."/>
            <person name="Noordeloos M.E."/>
            <person name="Ohm R.A."/>
            <person name="Ortiz-Santana B."/>
            <person name="Ovrebo C."/>
            <person name="Racz N."/>
            <person name="Riley R."/>
            <person name="Savchenko A."/>
            <person name="Shiryaev A."/>
            <person name="Soop K."/>
            <person name="Spirin V."/>
            <person name="Szebenyi C."/>
            <person name="Tomsovsky M."/>
            <person name="Tulloss R.E."/>
            <person name="Uehling J."/>
            <person name="Grigoriev I.V."/>
            <person name="Vagvolgyi C."/>
            <person name="Papp T."/>
            <person name="Martin F.M."/>
            <person name="Miettinen O."/>
            <person name="Hibbett D.S."/>
            <person name="Nagy L.G."/>
        </authorList>
    </citation>
    <scope>NUCLEOTIDE SEQUENCE [LARGE SCALE GENOMIC DNA]</scope>
    <source>
        <strain evidence="3 4">CBS 309.79</strain>
    </source>
</reference>
<evidence type="ECO:0000256" key="1">
    <source>
        <dbReference type="SAM" id="Phobius"/>
    </source>
</evidence>
<name>A0A5C3QHU7_9AGAR</name>
<evidence type="ECO:0000313" key="4">
    <source>
        <dbReference type="Proteomes" id="UP000305067"/>
    </source>
</evidence>
<feature type="transmembrane region" description="Helical" evidence="1">
    <location>
        <begin position="199"/>
        <end position="221"/>
    </location>
</feature>
<dbReference type="InterPro" id="IPR045340">
    <property type="entry name" value="DUF6533"/>
</dbReference>
<dbReference type="Pfam" id="PF20151">
    <property type="entry name" value="DUF6533"/>
    <property type="match status" value="1"/>
</dbReference>